<gene>
    <name evidence="1" type="ORF">JTE90_026770</name>
</gene>
<keyword evidence="2" id="KW-1185">Reference proteome</keyword>
<dbReference type="EMBL" id="JAFNEN010000234">
    <property type="protein sequence ID" value="KAG8188666.1"/>
    <property type="molecule type" value="Genomic_DNA"/>
</dbReference>
<organism evidence="1 2">
    <name type="scientific">Oedothorax gibbosus</name>
    <dbReference type="NCBI Taxonomy" id="931172"/>
    <lineage>
        <taxon>Eukaryota</taxon>
        <taxon>Metazoa</taxon>
        <taxon>Ecdysozoa</taxon>
        <taxon>Arthropoda</taxon>
        <taxon>Chelicerata</taxon>
        <taxon>Arachnida</taxon>
        <taxon>Araneae</taxon>
        <taxon>Araneomorphae</taxon>
        <taxon>Entelegynae</taxon>
        <taxon>Araneoidea</taxon>
        <taxon>Linyphiidae</taxon>
        <taxon>Erigoninae</taxon>
        <taxon>Oedothorax</taxon>
    </lineage>
</organism>
<dbReference type="Proteomes" id="UP000827092">
    <property type="component" value="Unassembled WGS sequence"/>
</dbReference>
<comment type="caution">
    <text evidence="1">The sequence shown here is derived from an EMBL/GenBank/DDBJ whole genome shotgun (WGS) entry which is preliminary data.</text>
</comment>
<dbReference type="AlphaFoldDB" id="A0AAV6UYP8"/>
<reference evidence="1 2" key="1">
    <citation type="journal article" date="2022" name="Nat. Ecol. Evol.">
        <title>A masculinizing supergene underlies an exaggerated male reproductive morph in a spider.</title>
        <authorList>
            <person name="Hendrickx F."/>
            <person name="De Corte Z."/>
            <person name="Sonet G."/>
            <person name="Van Belleghem S.M."/>
            <person name="Kostlbacher S."/>
            <person name="Vangestel C."/>
        </authorList>
    </citation>
    <scope>NUCLEOTIDE SEQUENCE [LARGE SCALE GENOMIC DNA]</scope>
    <source>
        <strain evidence="1">W744_W776</strain>
    </source>
</reference>
<name>A0AAV6UYP8_9ARAC</name>
<evidence type="ECO:0000313" key="2">
    <source>
        <dbReference type="Proteomes" id="UP000827092"/>
    </source>
</evidence>
<accession>A0AAV6UYP8</accession>
<proteinExistence type="predicted"/>
<evidence type="ECO:0000313" key="1">
    <source>
        <dbReference type="EMBL" id="KAG8188666.1"/>
    </source>
</evidence>
<protein>
    <submittedName>
        <fullName evidence="1">Uncharacterized protein</fullName>
    </submittedName>
</protein>
<sequence>MIQTNPAPPVMERNTSMETDVSSKPVSLDHFLVKSAVVPVLLFNGCIQTTNSSLEGQWLKTAMNCQDLCSACHLTQFNGPSKATNSILGGQELNIVMKSAQPCSACYGQESRHCYEIGWCPQGLVSVTLPFAGEVGNGSSAIPAIQRFQYTRRCGSRRRNYAVGSLICISGIFRITSTSDCVYKKWFKMEKLSRWNISSASVESSAVGSLLLLRSTFTVYFYL</sequence>